<dbReference type="PANTHER" id="PTHR46558:SF14">
    <property type="entry name" value="HTH-TYPE TRANSCRIPTIONAL REGULATOR ANSR"/>
    <property type="match status" value="1"/>
</dbReference>
<dbReference type="InterPro" id="IPR001387">
    <property type="entry name" value="Cro/C1-type_HTH"/>
</dbReference>
<dbReference type="PROSITE" id="PS50943">
    <property type="entry name" value="HTH_CROC1"/>
    <property type="match status" value="1"/>
</dbReference>
<dbReference type="Gene3D" id="1.10.260.40">
    <property type="entry name" value="lambda repressor-like DNA-binding domains"/>
    <property type="match status" value="1"/>
</dbReference>
<name>A0A2S6FUW0_9CLOT</name>
<dbReference type="InterPro" id="IPR010982">
    <property type="entry name" value="Lambda_DNA-bd_dom_sf"/>
</dbReference>
<keyword evidence="1" id="KW-0238">DNA-binding</keyword>
<dbReference type="SMART" id="SM00530">
    <property type="entry name" value="HTH_XRE"/>
    <property type="match status" value="1"/>
</dbReference>
<protein>
    <submittedName>
        <fullName evidence="3">Helix-turn-helix protein</fullName>
    </submittedName>
</protein>
<accession>A0A2S6FUW0</accession>
<evidence type="ECO:0000313" key="4">
    <source>
        <dbReference type="Proteomes" id="UP000239863"/>
    </source>
</evidence>
<reference evidence="3 4" key="1">
    <citation type="submission" date="2018-02" db="EMBL/GenBank/DDBJ databases">
        <title>Genomic Encyclopedia of Archaeal and Bacterial Type Strains, Phase II (KMG-II): from individual species to whole genera.</title>
        <authorList>
            <person name="Goeker M."/>
        </authorList>
    </citation>
    <scope>NUCLEOTIDE SEQUENCE [LARGE SCALE GENOMIC DNA]</scope>
    <source>
        <strain evidence="3 4">DSM 15099</strain>
    </source>
</reference>
<dbReference type="PANTHER" id="PTHR46558">
    <property type="entry name" value="TRACRIPTIONAL REGULATORY PROTEIN-RELATED-RELATED"/>
    <property type="match status" value="1"/>
</dbReference>
<organism evidence="3 4">
    <name type="scientific">Clostridium algidicarnis DSM 15099</name>
    <dbReference type="NCBI Taxonomy" id="1121295"/>
    <lineage>
        <taxon>Bacteria</taxon>
        <taxon>Bacillati</taxon>
        <taxon>Bacillota</taxon>
        <taxon>Clostridia</taxon>
        <taxon>Eubacteriales</taxon>
        <taxon>Clostridiaceae</taxon>
        <taxon>Clostridium</taxon>
    </lineage>
</organism>
<evidence type="ECO:0000256" key="1">
    <source>
        <dbReference type="ARBA" id="ARBA00023125"/>
    </source>
</evidence>
<evidence type="ECO:0000313" key="3">
    <source>
        <dbReference type="EMBL" id="PPK45261.1"/>
    </source>
</evidence>
<feature type="domain" description="HTH cro/C1-type" evidence="2">
    <location>
        <begin position="13"/>
        <end position="66"/>
    </location>
</feature>
<dbReference type="Pfam" id="PF01381">
    <property type="entry name" value="HTH_3"/>
    <property type="match status" value="1"/>
</dbReference>
<gene>
    <name evidence="3" type="ORF">BD821_1209</name>
</gene>
<dbReference type="AlphaFoldDB" id="A0A2S6FUW0"/>
<dbReference type="Proteomes" id="UP000239863">
    <property type="component" value="Unassembled WGS sequence"/>
</dbReference>
<sequence length="169" mass="19971">MISKNPNELHRKILKLRKIHNYTQQYVADYLEVDKSTYAHYEAGRRTPNVIKLRKLAELYDLEDELLGSTFPIEASTEYPKEMLDNLQKVIDECTTYSGDYESEKVEFEKLREALKPILQLRNEALDFPDININMLPTNITVKRVYLNMRAEALIKKCLDKQIELMNWK</sequence>
<evidence type="ECO:0000259" key="2">
    <source>
        <dbReference type="PROSITE" id="PS50943"/>
    </source>
</evidence>
<comment type="caution">
    <text evidence="3">The sequence shown here is derived from an EMBL/GenBank/DDBJ whole genome shotgun (WGS) entry which is preliminary data.</text>
</comment>
<dbReference type="GO" id="GO:0003677">
    <property type="term" value="F:DNA binding"/>
    <property type="evidence" value="ECO:0007669"/>
    <property type="project" value="UniProtKB-KW"/>
</dbReference>
<dbReference type="SUPFAM" id="SSF47413">
    <property type="entry name" value="lambda repressor-like DNA-binding domains"/>
    <property type="match status" value="1"/>
</dbReference>
<proteinExistence type="predicted"/>
<dbReference type="CDD" id="cd00093">
    <property type="entry name" value="HTH_XRE"/>
    <property type="match status" value="1"/>
</dbReference>
<dbReference type="EMBL" id="PTIS01000020">
    <property type="protein sequence ID" value="PPK45261.1"/>
    <property type="molecule type" value="Genomic_DNA"/>
</dbReference>
<dbReference type="RefSeq" id="WP_169994156.1">
    <property type="nucleotide sequence ID" value="NZ_PTIS01000020.1"/>
</dbReference>